<dbReference type="GO" id="GO:0003677">
    <property type="term" value="F:DNA binding"/>
    <property type="evidence" value="ECO:0007669"/>
    <property type="project" value="InterPro"/>
</dbReference>
<evidence type="ECO:0000313" key="3">
    <source>
        <dbReference type="Proteomes" id="UP000509367"/>
    </source>
</evidence>
<feature type="region of interest" description="Disordered" evidence="1">
    <location>
        <begin position="1"/>
        <end position="26"/>
    </location>
</feature>
<dbReference type="EMBL" id="CP054836">
    <property type="protein sequence ID" value="QKV17240.1"/>
    <property type="molecule type" value="Genomic_DNA"/>
</dbReference>
<gene>
    <name evidence="2" type="ORF">HTY61_01550</name>
</gene>
<accession>A0A6N1V8I9</accession>
<dbReference type="InterPro" id="IPR010982">
    <property type="entry name" value="Lambda_DNA-bd_dom_sf"/>
</dbReference>
<name>A0A6N1V8I9_9HYPH</name>
<dbReference type="AlphaFoldDB" id="A0A6N1V8I9"/>
<dbReference type="Gene3D" id="1.10.260.40">
    <property type="entry name" value="lambda repressor-like DNA-binding domains"/>
    <property type="match status" value="1"/>
</dbReference>
<protein>
    <submittedName>
        <fullName evidence="2">Transcriptional regulator</fullName>
    </submittedName>
</protein>
<proteinExistence type="predicted"/>
<dbReference type="KEGG" id="orm:HTY61_01550"/>
<keyword evidence="3" id="KW-1185">Reference proteome</keyword>
<feature type="compositionally biased region" description="Basic and acidic residues" evidence="1">
    <location>
        <begin position="1"/>
        <end position="19"/>
    </location>
</feature>
<sequence>MSERRGRRPRFDWNGKDLIPDGGGHPITPAQCRMARAGVVMSVRELARLAEVSGLAVTRFENGNTDCPTEIVHRFKQVLEARGARFLPGGDGVKIRG</sequence>
<reference evidence="2 3" key="1">
    <citation type="submission" date="2020-06" db="EMBL/GenBank/DDBJ databases">
        <title>Oricola thermophila sp. nov. isolated from a tidal sediments.</title>
        <authorList>
            <person name="Kwon K.K."/>
            <person name="Yang S.-H."/>
            <person name="Park M.-J."/>
        </authorList>
    </citation>
    <scope>NUCLEOTIDE SEQUENCE [LARGE SCALE GENOMIC DNA]</scope>
    <source>
        <strain evidence="2 3">MEBiC13590</strain>
    </source>
</reference>
<organism evidence="2 3">
    <name type="scientific">Oricola thermophila</name>
    <dbReference type="NCBI Taxonomy" id="2742145"/>
    <lineage>
        <taxon>Bacteria</taxon>
        <taxon>Pseudomonadati</taxon>
        <taxon>Pseudomonadota</taxon>
        <taxon>Alphaproteobacteria</taxon>
        <taxon>Hyphomicrobiales</taxon>
        <taxon>Ahrensiaceae</taxon>
        <taxon>Oricola</taxon>
    </lineage>
</organism>
<evidence type="ECO:0000313" key="2">
    <source>
        <dbReference type="EMBL" id="QKV17240.1"/>
    </source>
</evidence>
<dbReference type="RefSeq" id="WP_175275136.1">
    <property type="nucleotide sequence ID" value="NZ_CP054836.1"/>
</dbReference>
<evidence type="ECO:0000256" key="1">
    <source>
        <dbReference type="SAM" id="MobiDB-lite"/>
    </source>
</evidence>
<dbReference type="Proteomes" id="UP000509367">
    <property type="component" value="Chromosome"/>
</dbReference>